<sequence length="155" mass="16365">MNNNPWTAAETVARLARGRTVVVGQGESMLPLYPAGTVLVIERVAWSQLRAGMTVIYEREGGLAGEMVGHVLTTQEARGWVAQGLNNDDPDDMRVTPGNYVGTVVAAFRRVTPGGDPATLLAADMPRGAMMRAALDQGGVARGRPTKTGSLGSME</sequence>
<accession>A0A8F9TVL0</accession>
<evidence type="ECO:0000313" key="2">
    <source>
        <dbReference type="Proteomes" id="UP000825051"/>
    </source>
</evidence>
<organism evidence="1 2">
    <name type="scientific">Horticoccus luteus</name>
    <dbReference type="NCBI Taxonomy" id="2862869"/>
    <lineage>
        <taxon>Bacteria</taxon>
        <taxon>Pseudomonadati</taxon>
        <taxon>Verrucomicrobiota</taxon>
        <taxon>Opitutia</taxon>
        <taxon>Opitutales</taxon>
        <taxon>Opitutaceae</taxon>
        <taxon>Horticoccus</taxon>
    </lineage>
</organism>
<dbReference type="KEGG" id="ole:K0B96_05470"/>
<name>A0A8F9TVL0_9BACT</name>
<evidence type="ECO:0000313" key="1">
    <source>
        <dbReference type="EMBL" id="QYM80069.1"/>
    </source>
</evidence>
<keyword evidence="2" id="KW-1185">Reference proteome</keyword>
<dbReference type="EMBL" id="CP080507">
    <property type="protein sequence ID" value="QYM80069.1"/>
    <property type="molecule type" value="Genomic_DNA"/>
</dbReference>
<gene>
    <name evidence="1" type="ORF">K0B96_05470</name>
</gene>
<reference evidence="1" key="1">
    <citation type="submission" date="2021-08" db="EMBL/GenBank/DDBJ databases">
        <title>Genome of a novel bacterium of the phylum Verrucomicrobia, Oleiharenicola sp. KSB-15.</title>
        <authorList>
            <person name="Chung J.-H."/>
            <person name="Ahn J.-H."/>
            <person name="Yoon Y."/>
            <person name="Kim D.-Y."/>
            <person name="An S.-H."/>
            <person name="Park I."/>
            <person name="Yeon J."/>
        </authorList>
    </citation>
    <scope>NUCLEOTIDE SEQUENCE</scope>
    <source>
        <strain evidence="1">KSB-15</strain>
    </source>
</reference>
<dbReference type="Proteomes" id="UP000825051">
    <property type="component" value="Chromosome"/>
</dbReference>
<dbReference type="RefSeq" id="WP_220164724.1">
    <property type="nucleotide sequence ID" value="NZ_CP080507.1"/>
</dbReference>
<dbReference type="CDD" id="cd06462">
    <property type="entry name" value="Peptidase_S24_S26"/>
    <property type="match status" value="1"/>
</dbReference>
<dbReference type="AlphaFoldDB" id="A0A8F9TVL0"/>
<proteinExistence type="predicted"/>
<protein>
    <submittedName>
        <fullName evidence="1">S24/S26 family peptidase</fullName>
    </submittedName>
</protein>